<proteinExistence type="predicted"/>
<name>A0A085ZQT3_9FLAO</name>
<dbReference type="PROSITE" id="PS51257">
    <property type="entry name" value="PROKAR_LIPOPROTEIN"/>
    <property type="match status" value="1"/>
</dbReference>
<evidence type="ECO:0000256" key="2">
    <source>
        <dbReference type="ARBA" id="ARBA00022737"/>
    </source>
</evidence>
<dbReference type="InterPro" id="IPR015915">
    <property type="entry name" value="Kelch-typ_b-propeller"/>
</dbReference>
<keyword evidence="1" id="KW-0880">Kelch repeat</keyword>
<evidence type="ECO:0000256" key="3">
    <source>
        <dbReference type="SAM" id="SignalP"/>
    </source>
</evidence>
<evidence type="ECO:0008006" key="6">
    <source>
        <dbReference type="Google" id="ProtNLM"/>
    </source>
</evidence>
<feature type="chain" id="PRO_5001801501" description="Galactose oxidase" evidence="3">
    <location>
        <begin position="22"/>
        <end position="335"/>
    </location>
</feature>
<dbReference type="EMBL" id="JPRL01000001">
    <property type="protein sequence ID" value="KFF06797.1"/>
    <property type="molecule type" value="Genomic_DNA"/>
</dbReference>
<accession>A0A085ZQT3</accession>
<evidence type="ECO:0000256" key="1">
    <source>
        <dbReference type="ARBA" id="ARBA00022441"/>
    </source>
</evidence>
<dbReference type="PANTHER" id="PTHR45632:SF3">
    <property type="entry name" value="KELCH-LIKE PROTEIN 32"/>
    <property type="match status" value="1"/>
</dbReference>
<gene>
    <name evidence="4" type="ORF">IW19_15350</name>
</gene>
<dbReference type="eggNOG" id="COG3055">
    <property type="taxonomic scope" value="Bacteria"/>
</dbReference>
<organism evidence="4 5">
    <name type="scientific">Flavobacterium reichenbachii</name>
    <dbReference type="NCBI Taxonomy" id="362418"/>
    <lineage>
        <taxon>Bacteria</taxon>
        <taxon>Pseudomonadati</taxon>
        <taxon>Bacteroidota</taxon>
        <taxon>Flavobacteriia</taxon>
        <taxon>Flavobacteriales</taxon>
        <taxon>Flavobacteriaceae</taxon>
        <taxon>Flavobacterium</taxon>
    </lineage>
</organism>
<sequence length="335" mass="37543">MNNLKKGILFAALFSSLFFVSCSNDDDDDDLIGNWVKKSAFDGPARSSATSFVIGDYAYVATGYTGDVYLKDLWAYNSNGDYWEQKADFTGVGRSSASSFTLNDKGYVGLGYDGTNKLKDFFQYDPNGNSWTQKTDFAGTARYGALGFQAGGKAYFGTGYDGNYLKDFYQYDDQANTWTLVNGFSGNKRRNATVFVIADKAYLVTGVNNGVMQEDFWEFDPATDVWTRKRDIDKDTDDDYTYNDDYAIVRSNASSFTMNGLGYIVGGESIKTVWEYNPSTDTWLERTAMEGATRTDAVGFAINNRGFYMLGRIGSTYFDDAWEFKPLEEQNDDDN</sequence>
<keyword evidence="3" id="KW-0732">Signal</keyword>
<evidence type="ECO:0000313" key="5">
    <source>
        <dbReference type="Proteomes" id="UP000028715"/>
    </source>
</evidence>
<dbReference type="AlphaFoldDB" id="A0A085ZQT3"/>
<dbReference type="OrthoDB" id="103335at2"/>
<dbReference type="SUPFAM" id="SSF117281">
    <property type="entry name" value="Kelch motif"/>
    <property type="match status" value="2"/>
</dbReference>
<reference evidence="4 5" key="1">
    <citation type="submission" date="2014-07" db="EMBL/GenBank/DDBJ databases">
        <title>Genome of Flavobacterium reichenbachii LMG 25512.</title>
        <authorList>
            <person name="Stropko S.J."/>
            <person name="Pipes S.E."/>
            <person name="Newman J.D."/>
        </authorList>
    </citation>
    <scope>NUCLEOTIDE SEQUENCE [LARGE SCALE GENOMIC DNA]</scope>
    <source>
        <strain evidence="4 5">LMG 25512</strain>
    </source>
</reference>
<evidence type="ECO:0000313" key="4">
    <source>
        <dbReference type="EMBL" id="KFF06797.1"/>
    </source>
</evidence>
<dbReference type="Proteomes" id="UP000028715">
    <property type="component" value="Unassembled WGS sequence"/>
</dbReference>
<protein>
    <recommendedName>
        <fullName evidence="6">Galactose oxidase</fullName>
    </recommendedName>
</protein>
<dbReference type="Gene3D" id="2.120.10.80">
    <property type="entry name" value="Kelch-type beta propeller"/>
    <property type="match status" value="2"/>
</dbReference>
<feature type="signal peptide" evidence="3">
    <location>
        <begin position="1"/>
        <end position="21"/>
    </location>
</feature>
<dbReference type="RefSeq" id="WP_035685637.1">
    <property type="nucleotide sequence ID" value="NZ_JPRL01000001.1"/>
</dbReference>
<comment type="caution">
    <text evidence="4">The sequence shown here is derived from an EMBL/GenBank/DDBJ whole genome shotgun (WGS) entry which is preliminary data.</text>
</comment>
<dbReference type="PANTHER" id="PTHR45632">
    <property type="entry name" value="LD33804P"/>
    <property type="match status" value="1"/>
</dbReference>
<keyword evidence="5" id="KW-1185">Reference proteome</keyword>
<dbReference type="STRING" id="362418.IW19_15350"/>
<keyword evidence="2" id="KW-0677">Repeat</keyword>